<evidence type="ECO:0000259" key="4">
    <source>
        <dbReference type="PROSITE" id="PS51891"/>
    </source>
</evidence>
<dbReference type="PANTHER" id="PTHR28620">
    <property type="entry name" value="CENTROMERE PROTEIN V"/>
    <property type="match status" value="1"/>
</dbReference>
<evidence type="ECO:0000313" key="5">
    <source>
        <dbReference type="EMBL" id="MFC4820091.1"/>
    </source>
</evidence>
<dbReference type="PROSITE" id="PS51891">
    <property type="entry name" value="CENP_V_GFA"/>
    <property type="match status" value="1"/>
</dbReference>
<dbReference type="Proteomes" id="UP001595886">
    <property type="component" value="Unassembled WGS sequence"/>
</dbReference>
<dbReference type="InterPro" id="IPR006913">
    <property type="entry name" value="CENP-V/GFA"/>
</dbReference>
<comment type="caution">
    <text evidence="5">The sequence shown here is derived from an EMBL/GenBank/DDBJ whole genome shotgun (WGS) entry which is preliminary data.</text>
</comment>
<evidence type="ECO:0000256" key="2">
    <source>
        <dbReference type="ARBA" id="ARBA00022723"/>
    </source>
</evidence>
<sequence>MLARRDDQVWRPFEPVACTHDPAHIPLSKNSMRITGSCHCGNLSFVLDWRGDADAIPARACTCSFCRKHGAVWTADPAATLEVQVRDAAAHSTYRFETATADFHVCARCGAVPLVTSDIEGRVHAVVNVNAFDDVDPSRLRRSEVSFDGEETGSRLARRQRGWIGQVRFAPADRT</sequence>
<reference evidence="6" key="1">
    <citation type="journal article" date="2019" name="Int. J. Syst. Evol. Microbiol.">
        <title>The Global Catalogue of Microorganisms (GCM) 10K type strain sequencing project: providing services to taxonomists for standard genome sequencing and annotation.</title>
        <authorList>
            <consortium name="The Broad Institute Genomics Platform"/>
            <consortium name="The Broad Institute Genome Sequencing Center for Infectious Disease"/>
            <person name="Wu L."/>
            <person name="Ma J."/>
        </authorList>
    </citation>
    <scope>NUCLEOTIDE SEQUENCE [LARGE SCALE GENOMIC DNA]</scope>
    <source>
        <strain evidence="6">CCUG 30340</strain>
    </source>
</reference>
<name>A0ABV9QSR7_9GAMM</name>
<proteinExistence type="inferred from homology"/>
<gene>
    <name evidence="5" type="ORF">ACFO6Q_07140</name>
</gene>
<evidence type="ECO:0000313" key="6">
    <source>
        <dbReference type="Proteomes" id="UP001595886"/>
    </source>
</evidence>
<accession>A0ABV9QSR7</accession>
<protein>
    <submittedName>
        <fullName evidence="5">GFA family protein</fullName>
    </submittedName>
</protein>
<dbReference type="InterPro" id="IPR052355">
    <property type="entry name" value="CENP-V-like"/>
</dbReference>
<dbReference type="SUPFAM" id="SSF51316">
    <property type="entry name" value="Mss4-like"/>
    <property type="match status" value="1"/>
</dbReference>
<keyword evidence="2" id="KW-0479">Metal-binding</keyword>
<dbReference type="Gene3D" id="2.170.150.70">
    <property type="match status" value="1"/>
</dbReference>
<dbReference type="EMBL" id="JBHSHD010000006">
    <property type="protein sequence ID" value="MFC4820091.1"/>
    <property type="molecule type" value="Genomic_DNA"/>
</dbReference>
<dbReference type="PANTHER" id="PTHR28620:SF1">
    <property type="entry name" value="CENP-V_GFA DOMAIN-CONTAINING PROTEIN"/>
    <property type="match status" value="1"/>
</dbReference>
<keyword evidence="3" id="KW-0862">Zinc</keyword>
<comment type="similarity">
    <text evidence="1">Belongs to the Gfa family.</text>
</comment>
<dbReference type="Pfam" id="PF04828">
    <property type="entry name" value="GFA"/>
    <property type="match status" value="1"/>
</dbReference>
<feature type="domain" description="CENP-V/GFA" evidence="4">
    <location>
        <begin position="34"/>
        <end position="151"/>
    </location>
</feature>
<organism evidence="5 6">
    <name type="scientific">Dokdonella ginsengisoli</name>
    <dbReference type="NCBI Taxonomy" id="363846"/>
    <lineage>
        <taxon>Bacteria</taxon>
        <taxon>Pseudomonadati</taxon>
        <taxon>Pseudomonadota</taxon>
        <taxon>Gammaproteobacteria</taxon>
        <taxon>Lysobacterales</taxon>
        <taxon>Rhodanobacteraceae</taxon>
        <taxon>Dokdonella</taxon>
    </lineage>
</organism>
<evidence type="ECO:0000256" key="3">
    <source>
        <dbReference type="ARBA" id="ARBA00022833"/>
    </source>
</evidence>
<dbReference type="InterPro" id="IPR011057">
    <property type="entry name" value="Mss4-like_sf"/>
</dbReference>
<evidence type="ECO:0000256" key="1">
    <source>
        <dbReference type="ARBA" id="ARBA00005495"/>
    </source>
</evidence>
<keyword evidence="6" id="KW-1185">Reference proteome</keyword>